<keyword evidence="8 10" id="KW-0472">Membrane</keyword>
<feature type="transmembrane region" description="Helical" evidence="10">
    <location>
        <begin position="381"/>
        <end position="401"/>
    </location>
</feature>
<feature type="transmembrane region" description="Helical" evidence="10">
    <location>
        <begin position="167"/>
        <end position="195"/>
    </location>
</feature>
<dbReference type="EC" id="2.4.1.-" evidence="10"/>
<name>A0A0G0FNK6_9BACT</name>
<evidence type="ECO:0000256" key="1">
    <source>
        <dbReference type="ARBA" id="ARBA00004127"/>
    </source>
</evidence>
<dbReference type="InterPro" id="IPR027005">
    <property type="entry name" value="PMT-like"/>
</dbReference>
<evidence type="ECO:0000256" key="3">
    <source>
        <dbReference type="ARBA" id="ARBA00007222"/>
    </source>
</evidence>
<reference evidence="13 14" key="1">
    <citation type="journal article" date="2015" name="Nature">
        <title>rRNA introns, odd ribosomes, and small enigmatic genomes across a large radiation of phyla.</title>
        <authorList>
            <person name="Brown C.T."/>
            <person name="Hug L.A."/>
            <person name="Thomas B.C."/>
            <person name="Sharon I."/>
            <person name="Castelle C.J."/>
            <person name="Singh A."/>
            <person name="Wilkins M.J."/>
            <person name="Williams K.H."/>
            <person name="Banfield J.F."/>
        </authorList>
    </citation>
    <scope>NUCLEOTIDE SEQUENCE [LARGE SCALE GENOMIC DNA]</scope>
</reference>
<evidence type="ECO:0000313" key="14">
    <source>
        <dbReference type="Proteomes" id="UP000034448"/>
    </source>
</evidence>
<organism evidence="13 14">
    <name type="scientific">Candidatus Daviesbacteria bacterium GW2011_GWA1_36_8</name>
    <dbReference type="NCBI Taxonomy" id="1618417"/>
    <lineage>
        <taxon>Bacteria</taxon>
        <taxon>Candidatus Daviesiibacteriota</taxon>
    </lineage>
</organism>
<keyword evidence="6 10" id="KW-0812">Transmembrane</keyword>
<comment type="caution">
    <text evidence="13">The sequence shown here is derived from an EMBL/GenBank/DDBJ whole genome shotgun (WGS) entry which is preliminary data.</text>
</comment>
<dbReference type="PANTHER" id="PTHR10050">
    <property type="entry name" value="DOLICHYL-PHOSPHATE-MANNOSE--PROTEIN MANNOSYLTRANSFERASE"/>
    <property type="match status" value="1"/>
</dbReference>
<sequence length="426" mass="50211">MLKKLTRPNKILIAILLFALLTRFYNLNYPTVYVFDEVYHAFTAKEFSQNHKEAWEWWTTPPPGVAYEWTHPPLAKEIMALSMLMFNTQESWAWRLPGVILGIISIYLIYLISKLLFKSELIALTASFIYSLDGLNFVQSRTGMNDIYLITFVLVSLYLLLKKKFLFSSIFLGLALSSKWTAIYFFGIELAILFIQGNFLKTFYFLLVPPIIYISSYIPFFLLGHDIETFKGLQLQMWWYHTNLKATHDYYSAWWSWPLNLKPVWYFVDYQKDGKISNIFASGNPLLFWVGIGAIIVTLFDLLQIFYKHTKTVLKSFFKHENPFIWKSIFILLISYLGFWLPWSLSPRIMFLYHYSPSVPFLSIILAYQLAPLYEDKKMRILFFSFLITFLLSFIFIYPILTGIPLPKDLLMLFFQTNLTKNPFGE</sequence>
<evidence type="ECO:0000256" key="10">
    <source>
        <dbReference type="RuleBase" id="RU367007"/>
    </source>
</evidence>
<proteinExistence type="inferred from homology"/>
<evidence type="ECO:0000256" key="4">
    <source>
        <dbReference type="ARBA" id="ARBA00022676"/>
    </source>
</evidence>
<evidence type="ECO:0000313" key="13">
    <source>
        <dbReference type="EMBL" id="KKQ15365.1"/>
    </source>
</evidence>
<dbReference type="GO" id="GO:0012505">
    <property type="term" value="C:endomembrane system"/>
    <property type="evidence" value="ECO:0007669"/>
    <property type="project" value="UniProtKB-SubCell"/>
</dbReference>
<comment type="pathway">
    <text evidence="2 10">Protein modification; protein glycosylation.</text>
</comment>
<evidence type="ECO:0000256" key="5">
    <source>
        <dbReference type="ARBA" id="ARBA00022679"/>
    </source>
</evidence>
<evidence type="ECO:0000256" key="9">
    <source>
        <dbReference type="ARBA" id="ARBA00093617"/>
    </source>
</evidence>
<feature type="transmembrane region" description="Helical" evidence="10">
    <location>
        <begin position="324"/>
        <end position="343"/>
    </location>
</feature>
<accession>A0A0G0FNK6</accession>
<evidence type="ECO:0000256" key="2">
    <source>
        <dbReference type="ARBA" id="ARBA00004922"/>
    </source>
</evidence>
<feature type="domain" description="ArnT-like N-terminal" evidence="11">
    <location>
        <begin position="14"/>
        <end position="190"/>
    </location>
</feature>
<feature type="transmembrane region" description="Helical" evidence="10">
    <location>
        <begin position="202"/>
        <end position="223"/>
    </location>
</feature>
<feature type="transmembrane region" description="Helical" evidence="10">
    <location>
        <begin position="145"/>
        <end position="161"/>
    </location>
</feature>
<dbReference type="InterPro" id="IPR003342">
    <property type="entry name" value="ArnT-like_N"/>
</dbReference>
<dbReference type="Pfam" id="PF16192">
    <property type="entry name" value="PMT_4TMC"/>
    <property type="match status" value="1"/>
</dbReference>
<comment type="similarity">
    <text evidence="3 10">Belongs to the glycosyltransferase 39 family.</text>
</comment>
<keyword evidence="10" id="KW-1003">Cell membrane</keyword>
<keyword evidence="7 10" id="KW-1133">Transmembrane helix</keyword>
<dbReference type="GO" id="GO:0005886">
    <property type="term" value="C:plasma membrane"/>
    <property type="evidence" value="ECO:0007669"/>
    <property type="project" value="UniProtKB-SubCell"/>
</dbReference>
<feature type="transmembrane region" description="Helical" evidence="10">
    <location>
        <begin position="92"/>
        <end position="112"/>
    </location>
</feature>
<feature type="domain" description="Protein O-mannosyl-transferase C-terminal four TM" evidence="12">
    <location>
        <begin position="228"/>
        <end position="409"/>
    </location>
</feature>
<dbReference type="AlphaFoldDB" id="A0A0G0FNK6"/>
<dbReference type="Pfam" id="PF02366">
    <property type="entry name" value="PMT"/>
    <property type="match status" value="1"/>
</dbReference>
<evidence type="ECO:0000256" key="7">
    <source>
        <dbReference type="ARBA" id="ARBA00022989"/>
    </source>
</evidence>
<comment type="subcellular location">
    <subcellularLocation>
        <location evidence="10">Cell membrane</location>
    </subcellularLocation>
    <subcellularLocation>
        <location evidence="1">Endomembrane system</location>
        <topology evidence="1">Multi-pass membrane protein</topology>
    </subcellularLocation>
</comment>
<protein>
    <recommendedName>
        <fullName evidence="9 10">Polyprenol-phosphate-mannose--protein mannosyltransferase</fullName>
        <ecNumber evidence="10">2.4.1.-</ecNumber>
    </recommendedName>
</protein>
<comment type="function">
    <text evidence="10">Protein O-mannosyltransferase that catalyzes the transfer of a single mannose residue from a polyprenol phospho-mannosyl lipidic donor to the hydroxyl group of selected serine and threonine residues in acceptor proteins.</text>
</comment>
<dbReference type="GO" id="GO:0004169">
    <property type="term" value="F:dolichyl-phosphate-mannose-protein mannosyltransferase activity"/>
    <property type="evidence" value="ECO:0007669"/>
    <property type="project" value="UniProtKB-UniRule"/>
</dbReference>
<evidence type="ECO:0000259" key="12">
    <source>
        <dbReference type="Pfam" id="PF16192"/>
    </source>
</evidence>
<evidence type="ECO:0000259" key="11">
    <source>
        <dbReference type="Pfam" id="PF02366"/>
    </source>
</evidence>
<feature type="transmembrane region" description="Helical" evidence="10">
    <location>
        <begin position="355"/>
        <end position="374"/>
    </location>
</feature>
<dbReference type="InterPro" id="IPR032421">
    <property type="entry name" value="PMT_4TMC"/>
</dbReference>
<gene>
    <name evidence="13" type="ORF">US28_C0018G0011</name>
</gene>
<evidence type="ECO:0000256" key="6">
    <source>
        <dbReference type="ARBA" id="ARBA00022692"/>
    </source>
</evidence>
<keyword evidence="5 10" id="KW-0808">Transferase</keyword>
<dbReference type="EMBL" id="LBSJ01000018">
    <property type="protein sequence ID" value="KKQ15365.1"/>
    <property type="molecule type" value="Genomic_DNA"/>
</dbReference>
<evidence type="ECO:0000256" key="8">
    <source>
        <dbReference type="ARBA" id="ARBA00023136"/>
    </source>
</evidence>
<dbReference type="Proteomes" id="UP000034448">
    <property type="component" value="Unassembled WGS sequence"/>
</dbReference>
<keyword evidence="4 10" id="KW-0328">Glycosyltransferase</keyword>
<feature type="transmembrane region" description="Helical" evidence="10">
    <location>
        <begin position="286"/>
        <end position="303"/>
    </location>
</feature>
<dbReference type="UniPathway" id="UPA00378"/>